<dbReference type="PANTHER" id="PTHR43128">
    <property type="entry name" value="L-2-HYDROXYCARBOXYLATE DEHYDROGENASE (NAD(P)(+))"/>
    <property type="match status" value="1"/>
</dbReference>
<dbReference type="InterPro" id="IPR036291">
    <property type="entry name" value="NAD(P)-bd_dom_sf"/>
</dbReference>
<evidence type="ECO:0000313" key="2">
    <source>
        <dbReference type="Proteomes" id="UP000611629"/>
    </source>
</evidence>
<dbReference type="SUPFAM" id="SSF51735">
    <property type="entry name" value="NAD(P)-binding Rossmann-fold domains"/>
    <property type="match status" value="1"/>
</dbReference>
<dbReference type="Gene3D" id="3.40.50.720">
    <property type="entry name" value="NAD(P)-binding Rossmann-like Domain"/>
    <property type="match status" value="1"/>
</dbReference>
<name>A0A974GX71_SEDHY</name>
<comment type="caution">
    <text evidence="1">The sequence shown here is derived from an EMBL/GenBank/DDBJ whole genome shotgun (WGS) entry which is preliminary data.</text>
</comment>
<dbReference type="AlphaFoldDB" id="A0A974GX71"/>
<dbReference type="Proteomes" id="UP000611629">
    <property type="component" value="Unassembled WGS sequence"/>
</dbReference>
<evidence type="ECO:0000313" key="1">
    <source>
        <dbReference type="EMBL" id="NYB75218.1"/>
    </source>
</evidence>
<accession>A0A974GX71</accession>
<gene>
    <name evidence="1" type="ORF">HZF24_13800</name>
</gene>
<dbReference type="GO" id="GO:0004459">
    <property type="term" value="F:L-lactate dehydrogenase (NAD+) activity"/>
    <property type="evidence" value="ECO:0007669"/>
    <property type="project" value="TreeGrafter"/>
</dbReference>
<protein>
    <submittedName>
        <fullName evidence="1">Lactate dehydrogenase</fullName>
    </submittedName>
</protein>
<proteinExistence type="predicted"/>
<dbReference type="PANTHER" id="PTHR43128:SF16">
    <property type="entry name" value="L-LACTATE DEHYDROGENASE"/>
    <property type="match status" value="1"/>
</dbReference>
<dbReference type="EMBL" id="JACBNQ010000018">
    <property type="protein sequence ID" value="NYB75218.1"/>
    <property type="molecule type" value="Genomic_DNA"/>
</dbReference>
<reference evidence="1" key="1">
    <citation type="submission" date="2020-07" db="EMBL/GenBank/DDBJ databases">
        <title>Genomic analysis of a strain of Sedimentibacter Hydroxybenzoicus DSM7310.</title>
        <authorList>
            <person name="Ma S."/>
        </authorList>
    </citation>
    <scope>NUCLEOTIDE SEQUENCE</scope>
    <source>
        <strain evidence="1">DSM 7310</strain>
    </source>
</reference>
<keyword evidence="2" id="KW-1185">Reference proteome</keyword>
<organism evidence="1 2">
    <name type="scientific">Sedimentibacter hydroxybenzoicus DSM 7310</name>
    <dbReference type="NCBI Taxonomy" id="1123245"/>
    <lineage>
        <taxon>Bacteria</taxon>
        <taxon>Bacillati</taxon>
        <taxon>Bacillota</taxon>
        <taxon>Tissierellia</taxon>
        <taxon>Sedimentibacter</taxon>
    </lineage>
</organism>
<dbReference type="GO" id="GO:0006089">
    <property type="term" value="P:lactate metabolic process"/>
    <property type="evidence" value="ECO:0007669"/>
    <property type="project" value="TreeGrafter"/>
</dbReference>
<sequence length="409" mass="46923">MFYYYLYKNKYLFSIEDKYNYTKVKNIPLHIDELYFLYESDKNASKGSYAVSETTDLFNYEESIELLKLKGSEEIIPENIKQLIDRRKIKAVNTSYENYEERFCFAESKKKTVNILALGDVGSTLLTGLKLLGGDIVEYIGIYDRSPEKIQRFEYEMNQISFPFEYDVLPEVHGISKDELFDCDMFVFCASKGVPPIGDEGKDVRMVQLEENARLIREYVIMAADKDFKGIFAVVSDPVDPLCAVVLKESNNKLLPEQIKGYGLGVMNARAVYYAKKHKEYAMYLDEGRAFGPHGNDLVIANSIINYDDKLSNRLTKLAVEANLQVRKTGFKPYIAPALSSGAISIVYTLEGKWHYSSNYIAGVYMGAKNRNLCSGLEIEKINMPDELFDRIKYTYDNLKKIRDLSFCE</sequence>